<feature type="transmembrane region" description="Helical" evidence="6">
    <location>
        <begin position="12"/>
        <end position="30"/>
    </location>
</feature>
<feature type="transmembrane region" description="Helical" evidence="6">
    <location>
        <begin position="150"/>
        <end position="169"/>
    </location>
</feature>
<reference evidence="7 8" key="1">
    <citation type="submission" date="2019-08" db="EMBL/GenBank/DDBJ databases">
        <title>Bradyrhizobium hipponensis sp. nov., a rhizobium isolated from a Lupinus angustifolius root nodule in Tunisia.</title>
        <authorList>
            <person name="Off K."/>
            <person name="Rejili M."/>
            <person name="Mars M."/>
            <person name="Brachmann A."/>
            <person name="Marin M."/>
        </authorList>
    </citation>
    <scope>NUCLEOTIDE SEQUENCE [LARGE SCALE GENOMIC DNA]</scope>
    <source>
        <strain evidence="8">aSej3</strain>
    </source>
</reference>
<feature type="transmembrane region" description="Helical" evidence="6">
    <location>
        <begin position="42"/>
        <end position="63"/>
    </location>
</feature>
<dbReference type="PANTHER" id="PTHR31632:SF2">
    <property type="entry name" value="PLASMA MEMBRANE IRON PERMEASE"/>
    <property type="match status" value="1"/>
</dbReference>
<dbReference type="GO" id="GO:0033573">
    <property type="term" value="C:high-affinity iron permease complex"/>
    <property type="evidence" value="ECO:0007669"/>
    <property type="project" value="InterPro"/>
</dbReference>
<dbReference type="EMBL" id="VSTH01000047">
    <property type="protein sequence ID" value="TYO65828.1"/>
    <property type="molecule type" value="Genomic_DNA"/>
</dbReference>
<keyword evidence="3 6" id="KW-0812">Transmembrane</keyword>
<feature type="transmembrane region" description="Helical" evidence="6">
    <location>
        <begin position="75"/>
        <end position="93"/>
    </location>
</feature>
<organism evidence="7 8">
    <name type="scientific">Bradyrhizobium hipponense</name>
    <dbReference type="NCBI Taxonomy" id="2605638"/>
    <lineage>
        <taxon>Bacteria</taxon>
        <taxon>Pseudomonadati</taxon>
        <taxon>Pseudomonadota</taxon>
        <taxon>Alphaproteobacteria</taxon>
        <taxon>Hyphomicrobiales</taxon>
        <taxon>Nitrobacteraceae</taxon>
        <taxon>Bradyrhizobium</taxon>
    </lineage>
</organism>
<dbReference type="Proteomes" id="UP000324797">
    <property type="component" value="Unassembled WGS sequence"/>
</dbReference>
<feature type="transmembrane region" description="Helical" evidence="6">
    <location>
        <begin position="233"/>
        <end position="251"/>
    </location>
</feature>
<evidence type="ECO:0000256" key="4">
    <source>
        <dbReference type="ARBA" id="ARBA00022989"/>
    </source>
</evidence>
<dbReference type="PANTHER" id="PTHR31632">
    <property type="entry name" value="IRON TRANSPORTER FTH1"/>
    <property type="match status" value="1"/>
</dbReference>
<dbReference type="RefSeq" id="WP_148739887.1">
    <property type="nucleotide sequence ID" value="NZ_VSTH01000047.1"/>
</dbReference>
<comment type="similarity">
    <text evidence="2">Belongs to the oxidase-dependent Fe transporter (OFeT) (TC 9.A.10.1) family.</text>
</comment>
<evidence type="ECO:0000313" key="8">
    <source>
        <dbReference type="Proteomes" id="UP000324797"/>
    </source>
</evidence>
<protein>
    <submittedName>
        <fullName evidence="7">Iron permease FTR1</fullName>
    </submittedName>
</protein>
<comment type="subcellular location">
    <subcellularLocation>
        <location evidence="1">Membrane</location>
        <topology evidence="1">Multi-pass membrane protein</topology>
    </subcellularLocation>
</comment>
<evidence type="ECO:0000313" key="7">
    <source>
        <dbReference type="EMBL" id="TYO65828.1"/>
    </source>
</evidence>
<keyword evidence="5 6" id="KW-0472">Membrane</keyword>
<evidence type="ECO:0000256" key="5">
    <source>
        <dbReference type="ARBA" id="ARBA00023136"/>
    </source>
</evidence>
<accession>A0A5S4YNW4</accession>
<comment type="caution">
    <text evidence="7">The sequence shown here is derived from an EMBL/GenBank/DDBJ whole genome shotgun (WGS) entry which is preliminary data.</text>
</comment>
<dbReference type="InterPro" id="IPR004923">
    <property type="entry name" value="FTR1/Fip1/EfeU"/>
</dbReference>
<dbReference type="Pfam" id="PF03239">
    <property type="entry name" value="FTR1"/>
    <property type="match status" value="1"/>
</dbReference>
<feature type="transmembrane region" description="Helical" evidence="6">
    <location>
        <begin position="181"/>
        <end position="199"/>
    </location>
</feature>
<proteinExistence type="inferred from homology"/>
<dbReference type="AlphaFoldDB" id="A0A5S4YNW4"/>
<evidence type="ECO:0000256" key="3">
    <source>
        <dbReference type="ARBA" id="ARBA00022692"/>
    </source>
</evidence>
<gene>
    <name evidence="7" type="ORF">FXV83_14180</name>
</gene>
<keyword evidence="4 6" id="KW-1133">Transmembrane helix</keyword>
<dbReference type="GO" id="GO:0015093">
    <property type="term" value="F:ferrous iron transmembrane transporter activity"/>
    <property type="evidence" value="ECO:0007669"/>
    <property type="project" value="TreeGrafter"/>
</dbReference>
<keyword evidence="8" id="KW-1185">Reference proteome</keyword>
<evidence type="ECO:0000256" key="2">
    <source>
        <dbReference type="ARBA" id="ARBA00008333"/>
    </source>
</evidence>
<name>A0A5S4YNW4_9BRAD</name>
<evidence type="ECO:0000256" key="6">
    <source>
        <dbReference type="SAM" id="Phobius"/>
    </source>
</evidence>
<sequence length="270" mass="28559">MTSAFFESALILLREGLEAILVIAALAAYLQKTGGAGRVASLYWGAGVGVLASLGAAWAFEIFNAGMHNDVMEGVVIFVAAGLMLFVSGWLAVRQDPRAWQAYLREQADRANTADTRVAVMLLSFFAVFREGAETVLFIHVLAGKGGWSAGLVGGLLTAALVLGLLFVLIEKAAKKLPLRAVFLVSSAFLFVMAIKFIGDGLQEFQEQLIVPSTAAPAGRVLEMLGLNPTSEALAAQGIVIVLAVSTWLTAQRRARATRTPDIPAAKAAK</sequence>
<evidence type="ECO:0000256" key="1">
    <source>
        <dbReference type="ARBA" id="ARBA00004141"/>
    </source>
</evidence>